<dbReference type="PANTHER" id="PTHR32494:SF19">
    <property type="entry name" value="ALLANTOATE DEIMINASE-RELATED"/>
    <property type="match status" value="1"/>
</dbReference>
<dbReference type="NCBIfam" id="TIGR01879">
    <property type="entry name" value="hydantase"/>
    <property type="match status" value="1"/>
</dbReference>
<comment type="cofactor">
    <cofactor evidence="7">
        <name>Zn(2+)</name>
        <dbReference type="ChEBI" id="CHEBI:29105"/>
    </cofactor>
    <text evidence="7">Binds 2 Zn(2+) ions per subunit.</text>
</comment>
<dbReference type="RefSeq" id="WP_169454439.1">
    <property type="nucleotide sequence ID" value="NZ_CP051774.1"/>
</dbReference>
<organism evidence="10 11">
    <name type="scientific">Luteolibacter luteus</name>
    <dbReference type="NCBI Taxonomy" id="2728835"/>
    <lineage>
        <taxon>Bacteria</taxon>
        <taxon>Pseudomonadati</taxon>
        <taxon>Verrucomicrobiota</taxon>
        <taxon>Verrucomicrobiia</taxon>
        <taxon>Verrucomicrobiales</taxon>
        <taxon>Verrucomicrobiaceae</taxon>
        <taxon>Luteolibacter</taxon>
    </lineage>
</organism>
<evidence type="ECO:0000256" key="2">
    <source>
        <dbReference type="ARBA" id="ARBA00006153"/>
    </source>
</evidence>
<evidence type="ECO:0000256" key="8">
    <source>
        <dbReference type="PIRSR" id="PIRSR001235-2"/>
    </source>
</evidence>
<keyword evidence="6" id="KW-0464">Manganese</keyword>
<evidence type="ECO:0000256" key="9">
    <source>
        <dbReference type="SAM" id="MobiDB-lite"/>
    </source>
</evidence>
<dbReference type="PIRSF" id="PIRSF001235">
    <property type="entry name" value="Amidase_carbamoylase"/>
    <property type="match status" value="1"/>
</dbReference>
<evidence type="ECO:0000256" key="5">
    <source>
        <dbReference type="ARBA" id="ARBA00022801"/>
    </source>
</evidence>
<gene>
    <name evidence="10" type="ORF">HHL09_09820</name>
</gene>
<feature type="binding site" evidence="7">
    <location>
        <position position="106"/>
    </location>
    <ligand>
        <name>Zn(2+)</name>
        <dbReference type="ChEBI" id="CHEBI:29105"/>
        <label>1</label>
    </ligand>
</feature>
<keyword evidence="11" id="KW-1185">Reference proteome</keyword>
<dbReference type="PANTHER" id="PTHR32494">
    <property type="entry name" value="ALLANTOATE DEIMINASE-RELATED"/>
    <property type="match status" value="1"/>
</dbReference>
<feature type="binding site" evidence="7">
    <location>
        <position position="117"/>
    </location>
    <ligand>
        <name>Zn(2+)</name>
        <dbReference type="ChEBI" id="CHEBI:29105"/>
        <label>1</label>
    </ligand>
</feature>
<dbReference type="Proteomes" id="UP000501812">
    <property type="component" value="Chromosome"/>
</dbReference>
<dbReference type="InterPro" id="IPR002933">
    <property type="entry name" value="Peptidase_M20"/>
</dbReference>
<protein>
    <submittedName>
        <fullName evidence="10">Zn-dependent hydrolase</fullName>
    </submittedName>
</protein>
<proteinExistence type="inferred from homology"/>
<dbReference type="AlphaFoldDB" id="A0A858RI22"/>
<dbReference type="InterPro" id="IPR036264">
    <property type="entry name" value="Bact_exopeptidase_dim_dom"/>
</dbReference>
<keyword evidence="4 7" id="KW-0479">Metal-binding</keyword>
<evidence type="ECO:0000256" key="6">
    <source>
        <dbReference type="ARBA" id="ARBA00023211"/>
    </source>
</evidence>
<evidence type="ECO:0000313" key="10">
    <source>
        <dbReference type="EMBL" id="QJE96069.1"/>
    </source>
</evidence>
<accession>A0A858RI22</accession>
<feature type="binding site" evidence="7">
    <location>
        <position position="427"/>
    </location>
    <ligand>
        <name>Zn(2+)</name>
        <dbReference type="ChEBI" id="CHEBI:29105"/>
        <label>2</label>
    </ligand>
</feature>
<evidence type="ECO:0000313" key="11">
    <source>
        <dbReference type="Proteomes" id="UP000501812"/>
    </source>
</evidence>
<feature type="compositionally biased region" description="Basic and acidic residues" evidence="9">
    <location>
        <begin position="200"/>
        <end position="209"/>
    </location>
</feature>
<dbReference type="KEGG" id="luo:HHL09_09820"/>
<evidence type="ECO:0000256" key="7">
    <source>
        <dbReference type="PIRSR" id="PIRSR001235-1"/>
    </source>
</evidence>
<comment type="subunit">
    <text evidence="3">Homodimer.</text>
</comment>
<feature type="region of interest" description="Disordered" evidence="9">
    <location>
        <begin position="192"/>
        <end position="212"/>
    </location>
</feature>
<name>A0A858RI22_9BACT</name>
<dbReference type="GO" id="GO:0046872">
    <property type="term" value="F:metal ion binding"/>
    <property type="evidence" value="ECO:0007669"/>
    <property type="project" value="UniProtKB-KW"/>
</dbReference>
<evidence type="ECO:0000256" key="4">
    <source>
        <dbReference type="ARBA" id="ARBA00022723"/>
    </source>
</evidence>
<sequence length="455" mass="48684">MDEKLEDALDRLLERIEELGELTDTPGDGLSRGFLSPANLEAARRVGEWMRAAGMEVGFDRGGTVRGVMRERQGEFARVQGSVFSERQEEEGEEEGDGRALVLGSHLDTVIDAGKYDGPLGVLIAIAALEVTGALSFPVHVLGFSDEEGVRFHATYLGSRACVGELTEGVLNLRDAKGVSVREALEKGRVPSDQSAVISERQERGRDGSEAGSAVSLASSSFHYAPGDALGYVEVHIEQGRVLEVWREPVCVVSGISGQSRLLITLNGQADHAGTTPMEIRKDALAGAAECILATERIAREQPNLLATVGKLEVKPGASNAIPGEVSFTLDFRHPADGERERLLAELLGSYAGIAEERQLELVSEVVQETGAVACDEALTKRLQEAAKPYTGTPLMLTSGAGHDGVMMSKAMPIGMLFVRCRDGLSHHPDEYASPEDIGVALRVLVDFLLGLDEG</sequence>
<feature type="binding site" evidence="7">
    <location>
        <position position="148"/>
    </location>
    <ligand>
        <name>Zn(2+)</name>
        <dbReference type="ChEBI" id="CHEBI:29105"/>
        <label>2</label>
    </ligand>
</feature>
<dbReference type="Gene3D" id="3.30.70.360">
    <property type="match status" value="1"/>
</dbReference>
<keyword evidence="5 10" id="KW-0378">Hydrolase</keyword>
<dbReference type="EMBL" id="CP051774">
    <property type="protein sequence ID" value="QJE96069.1"/>
    <property type="molecule type" value="Genomic_DNA"/>
</dbReference>
<comment type="cofactor">
    <cofactor evidence="1">
        <name>Mn(2+)</name>
        <dbReference type="ChEBI" id="CHEBI:29035"/>
    </cofactor>
</comment>
<feature type="binding site" evidence="8">
    <location>
        <position position="261"/>
    </location>
    <ligand>
        <name>allantoate</name>
        <dbReference type="ChEBI" id="CHEBI:17536"/>
    </ligand>
</feature>
<reference evidence="10 11" key="1">
    <citation type="submission" date="2020-04" db="EMBL/GenBank/DDBJ databases">
        <title>Luteolibacter sp. G-1-1-1 isolated from soil.</title>
        <authorList>
            <person name="Dahal R.H."/>
        </authorList>
    </citation>
    <scope>NUCLEOTIDE SEQUENCE [LARGE SCALE GENOMIC DNA]</scope>
    <source>
        <strain evidence="10 11">G-1-1-1</strain>
    </source>
</reference>
<dbReference type="CDD" id="cd03884">
    <property type="entry name" value="M20_bAS"/>
    <property type="match status" value="1"/>
</dbReference>
<feature type="binding site" evidence="7">
    <location>
        <position position="236"/>
    </location>
    <ligand>
        <name>Zn(2+)</name>
        <dbReference type="ChEBI" id="CHEBI:29105"/>
        <label>1</label>
    </ligand>
</feature>
<dbReference type="InterPro" id="IPR010158">
    <property type="entry name" value="Amidase_Cbmase"/>
</dbReference>
<dbReference type="SUPFAM" id="SSF55031">
    <property type="entry name" value="Bacterial exopeptidase dimerisation domain"/>
    <property type="match status" value="1"/>
</dbReference>
<evidence type="ECO:0000256" key="1">
    <source>
        <dbReference type="ARBA" id="ARBA00001936"/>
    </source>
</evidence>
<feature type="binding site" evidence="8">
    <location>
        <position position="320"/>
    </location>
    <ligand>
        <name>allantoate</name>
        <dbReference type="ChEBI" id="CHEBI:17536"/>
    </ligand>
</feature>
<keyword evidence="7" id="KW-0862">Zinc</keyword>
<comment type="similarity">
    <text evidence="2">Belongs to the peptidase M20 family.</text>
</comment>
<dbReference type="Gene3D" id="3.40.630.10">
    <property type="entry name" value="Zn peptidases"/>
    <property type="match status" value="1"/>
</dbReference>
<dbReference type="SUPFAM" id="SSF53187">
    <property type="entry name" value="Zn-dependent exopeptidases"/>
    <property type="match status" value="1"/>
</dbReference>
<dbReference type="Pfam" id="PF01546">
    <property type="entry name" value="Peptidase_M20"/>
    <property type="match status" value="1"/>
</dbReference>
<evidence type="ECO:0000256" key="3">
    <source>
        <dbReference type="ARBA" id="ARBA00011738"/>
    </source>
</evidence>
<dbReference type="GO" id="GO:0016813">
    <property type="term" value="F:hydrolase activity, acting on carbon-nitrogen (but not peptide) bonds, in linear amidines"/>
    <property type="evidence" value="ECO:0007669"/>
    <property type="project" value="InterPro"/>
</dbReference>
<feature type="binding site" evidence="7">
    <location>
        <position position="117"/>
    </location>
    <ligand>
        <name>Zn(2+)</name>
        <dbReference type="ChEBI" id="CHEBI:29105"/>
        <label>2</label>
    </ligand>
</feature>
<feature type="binding site" evidence="8">
    <location>
        <position position="333"/>
    </location>
    <ligand>
        <name>allantoate</name>
        <dbReference type="ChEBI" id="CHEBI:17536"/>
    </ligand>
</feature>